<proteinExistence type="predicted"/>
<evidence type="ECO:0000259" key="2">
    <source>
        <dbReference type="Pfam" id="PF20586"/>
    </source>
</evidence>
<dbReference type="InterPro" id="IPR046738">
    <property type="entry name" value="DUF6788"/>
</dbReference>
<reference evidence="3 4" key="1">
    <citation type="journal article" date="2019" name="Int. J. Syst. Evol. Microbiol.">
        <title>The Global Catalogue of Microorganisms (GCM) 10K type strain sequencing project: providing services to taxonomists for standard genome sequencing and annotation.</title>
        <authorList>
            <consortium name="The Broad Institute Genomics Platform"/>
            <consortium name="The Broad Institute Genome Sequencing Center for Infectious Disease"/>
            <person name="Wu L."/>
            <person name="Ma J."/>
        </authorList>
    </citation>
    <scope>NUCLEOTIDE SEQUENCE [LARGE SCALE GENOMIC DNA]</scope>
    <source>
        <strain evidence="3 4">CGMCC 1.15824</strain>
    </source>
</reference>
<feature type="region of interest" description="Disordered" evidence="1">
    <location>
        <begin position="1"/>
        <end position="24"/>
    </location>
</feature>
<comment type="caution">
    <text evidence="3">The sequence shown here is derived from an EMBL/GenBank/DDBJ whole genome shotgun (WGS) entry which is preliminary data.</text>
</comment>
<dbReference type="Proteomes" id="UP001595925">
    <property type="component" value="Unassembled WGS sequence"/>
</dbReference>
<gene>
    <name evidence="3" type="ORF">ACFPFO_23130</name>
</gene>
<keyword evidence="4" id="KW-1185">Reference proteome</keyword>
<evidence type="ECO:0000313" key="3">
    <source>
        <dbReference type="EMBL" id="MFC4990586.1"/>
    </source>
</evidence>
<name>A0ABD5QLN9_9EURY</name>
<accession>A0ABD5QLN9</accession>
<protein>
    <submittedName>
        <fullName evidence="3">DUF6788 family protein</fullName>
    </submittedName>
</protein>
<evidence type="ECO:0000256" key="1">
    <source>
        <dbReference type="SAM" id="MobiDB-lite"/>
    </source>
</evidence>
<organism evidence="3 4">
    <name type="scientific">Saliphagus infecundisoli</name>
    <dbReference type="NCBI Taxonomy" id="1849069"/>
    <lineage>
        <taxon>Archaea</taxon>
        <taxon>Methanobacteriati</taxon>
        <taxon>Methanobacteriota</taxon>
        <taxon>Stenosarchaea group</taxon>
        <taxon>Halobacteria</taxon>
        <taxon>Halobacteriales</taxon>
        <taxon>Natrialbaceae</taxon>
        <taxon>Saliphagus</taxon>
    </lineage>
</organism>
<sequence length="118" mass="13320">MTSPTPPASLPDYIADGLPKQDDETLRDTQEYIDQLVADRERRQEEPVTEDELPDDVDVVEEDSDGTIYHEYRTCGDDTCQCMSGGPKHGPYAYRAYRDGDTVRREYLGKAPDANTTD</sequence>
<dbReference type="Pfam" id="PF20586">
    <property type="entry name" value="DUF6788"/>
    <property type="match status" value="1"/>
</dbReference>
<dbReference type="RefSeq" id="WP_224830418.1">
    <property type="nucleotide sequence ID" value="NZ_JAIVEF010000063.1"/>
</dbReference>
<dbReference type="EMBL" id="JBHSJG010000079">
    <property type="protein sequence ID" value="MFC4990586.1"/>
    <property type="molecule type" value="Genomic_DNA"/>
</dbReference>
<feature type="domain" description="DUF6788" evidence="2">
    <location>
        <begin position="52"/>
        <end position="112"/>
    </location>
</feature>
<evidence type="ECO:0000313" key="4">
    <source>
        <dbReference type="Proteomes" id="UP001595925"/>
    </source>
</evidence>
<dbReference type="AlphaFoldDB" id="A0ABD5QLN9"/>